<evidence type="ECO:0008006" key="3">
    <source>
        <dbReference type="Google" id="ProtNLM"/>
    </source>
</evidence>
<proteinExistence type="predicted"/>
<reference evidence="1 2" key="1">
    <citation type="submission" date="2018-04" db="EMBL/GenBank/DDBJ databases">
        <title>Genomic Encyclopedia of Archaeal and Bacterial Type Strains, Phase II (KMG-II): from individual species to whole genera.</title>
        <authorList>
            <person name="Goeker M."/>
        </authorList>
    </citation>
    <scope>NUCLEOTIDE SEQUENCE [LARGE SCALE GENOMIC DNA]</scope>
    <source>
        <strain evidence="1 2">DSM 25731</strain>
    </source>
</reference>
<gene>
    <name evidence="1" type="ORF">C8N46_107140</name>
</gene>
<accession>A0A2T6BVN2</accession>
<evidence type="ECO:0000313" key="2">
    <source>
        <dbReference type="Proteomes" id="UP000244090"/>
    </source>
</evidence>
<dbReference type="Proteomes" id="UP000244090">
    <property type="component" value="Unassembled WGS sequence"/>
</dbReference>
<dbReference type="AlphaFoldDB" id="A0A2T6BVN2"/>
<comment type="caution">
    <text evidence="1">The sequence shown here is derived from an EMBL/GenBank/DDBJ whole genome shotgun (WGS) entry which is preliminary data.</text>
</comment>
<evidence type="ECO:0000313" key="1">
    <source>
        <dbReference type="EMBL" id="PTX60134.1"/>
    </source>
</evidence>
<name>A0A2T6BVN2_9FLAO</name>
<dbReference type="EMBL" id="QBKT01000007">
    <property type="protein sequence ID" value="PTX60134.1"/>
    <property type="molecule type" value="Genomic_DNA"/>
</dbReference>
<keyword evidence="2" id="KW-1185">Reference proteome</keyword>
<sequence>MMEKKCLECGDSFKGRVDKKFCSDYCRNAYNNRLNKDGKNLIRNINNRLRKNWRILEELNTSGKTKTTKAKLIEKGFDFTYFTSIYVTKSNSTYYYVYDQGYLALDNDFYLLVKKNA</sequence>
<organism evidence="1 2">
    <name type="scientific">Kordia periserrulae</name>
    <dbReference type="NCBI Taxonomy" id="701523"/>
    <lineage>
        <taxon>Bacteria</taxon>
        <taxon>Pseudomonadati</taxon>
        <taxon>Bacteroidota</taxon>
        <taxon>Flavobacteriia</taxon>
        <taxon>Flavobacteriales</taxon>
        <taxon>Flavobacteriaceae</taxon>
        <taxon>Kordia</taxon>
    </lineage>
</organism>
<protein>
    <recommendedName>
        <fullName evidence="3">DUF2116 family Zn-ribbon domain-containing protein</fullName>
    </recommendedName>
</protein>